<dbReference type="SMART" id="SM00304">
    <property type="entry name" value="HAMP"/>
    <property type="match status" value="1"/>
</dbReference>
<dbReference type="CDD" id="cd06225">
    <property type="entry name" value="HAMP"/>
    <property type="match status" value="1"/>
</dbReference>
<evidence type="ECO:0000313" key="15">
    <source>
        <dbReference type="Proteomes" id="UP000182135"/>
    </source>
</evidence>
<keyword evidence="15" id="KW-1185">Reference proteome</keyword>
<dbReference type="Pfam" id="PF00512">
    <property type="entry name" value="HisKA"/>
    <property type="match status" value="1"/>
</dbReference>
<keyword evidence="5" id="KW-0597">Phosphoprotein</keyword>
<evidence type="ECO:0000256" key="11">
    <source>
        <dbReference type="ARBA" id="ARBA00022989"/>
    </source>
</evidence>
<gene>
    <name evidence="14" type="ORF">SAMN04487885_13028</name>
</gene>
<protein>
    <recommendedName>
        <fullName evidence="3">histidine kinase</fullName>
        <ecNumber evidence="3">2.7.13.3</ecNumber>
    </recommendedName>
</protein>
<evidence type="ECO:0000256" key="8">
    <source>
        <dbReference type="ARBA" id="ARBA00022741"/>
    </source>
</evidence>
<keyword evidence="7" id="KW-0812">Transmembrane</keyword>
<dbReference type="CDD" id="cd00082">
    <property type="entry name" value="HisKA"/>
    <property type="match status" value="1"/>
</dbReference>
<dbReference type="Pfam" id="PF02518">
    <property type="entry name" value="HATPase_c"/>
    <property type="match status" value="1"/>
</dbReference>
<evidence type="ECO:0000313" key="14">
    <source>
        <dbReference type="EMBL" id="SFG16644.1"/>
    </source>
</evidence>
<dbReference type="AlphaFoldDB" id="A0A1I2PKQ4"/>
<dbReference type="SUPFAM" id="SSF55874">
    <property type="entry name" value="ATPase domain of HSP90 chaperone/DNA topoisomerase II/histidine kinase"/>
    <property type="match status" value="1"/>
</dbReference>
<evidence type="ECO:0000256" key="2">
    <source>
        <dbReference type="ARBA" id="ARBA00004651"/>
    </source>
</evidence>
<organism evidence="14 15">
    <name type="scientific">Clostridium cadaveris</name>
    <dbReference type="NCBI Taxonomy" id="1529"/>
    <lineage>
        <taxon>Bacteria</taxon>
        <taxon>Bacillati</taxon>
        <taxon>Bacillota</taxon>
        <taxon>Clostridia</taxon>
        <taxon>Eubacteriales</taxon>
        <taxon>Clostridiaceae</taxon>
        <taxon>Clostridium</taxon>
    </lineage>
</organism>
<accession>A0A1I2PKQ4</accession>
<name>A0A1I2PKQ4_9CLOT</name>
<dbReference type="InterPro" id="IPR036097">
    <property type="entry name" value="HisK_dim/P_sf"/>
</dbReference>
<comment type="catalytic activity">
    <reaction evidence="1">
        <text>ATP + protein L-histidine = ADP + protein N-phospho-L-histidine.</text>
        <dbReference type="EC" id="2.7.13.3"/>
    </reaction>
</comment>
<dbReference type="GO" id="GO:0000155">
    <property type="term" value="F:phosphorelay sensor kinase activity"/>
    <property type="evidence" value="ECO:0007669"/>
    <property type="project" value="InterPro"/>
</dbReference>
<dbReference type="eggNOG" id="COG2205">
    <property type="taxonomic scope" value="Bacteria"/>
</dbReference>
<dbReference type="Pfam" id="PF00672">
    <property type="entry name" value="HAMP"/>
    <property type="match status" value="1"/>
</dbReference>
<reference evidence="14 15" key="1">
    <citation type="submission" date="2016-10" db="EMBL/GenBank/DDBJ databases">
        <authorList>
            <person name="de Groot N.N."/>
        </authorList>
    </citation>
    <scope>NUCLEOTIDE SEQUENCE [LARGE SCALE GENOMIC DNA]</scope>
    <source>
        <strain evidence="14 15">NLAE-zl-G419</strain>
    </source>
</reference>
<evidence type="ECO:0000256" key="1">
    <source>
        <dbReference type="ARBA" id="ARBA00000085"/>
    </source>
</evidence>
<evidence type="ECO:0000256" key="6">
    <source>
        <dbReference type="ARBA" id="ARBA00022679"/>
    </source>
</evidence>
<dbReference type="GeneID" id="90545962"/>
<evidence type="ECO:0000256" key="3">
    <source>
        <dbReference type="ARBA" id="ARBA00012438"/>
    </source>
</evidence>
<dbReference type="InterPro" id="IPR036890">
    <property type="entry name" value="HATPase_C_sf"/>
</dbReference>
<sequence>MKSKNIKINISLKQKLLMINIIVVLIILIATSFGIFTLRNEANLSTIISDFNQLYTEAARYINKNDYNSENYLNKLSAYRKAKMAIVDKNGNIIMKSNNVTEDHIDMEYMRRVFQEGIKDGNLYQRYNIYINNKEEILFIWKEFRTPSKGIQNFLIITLTSVIIAMTILYYFINKKVAYIKELSNGAKEFSNGNLNYTLKEIGRDELQLLAESMNSMAKNLEEKIEKEREEERFKTELITNVSHDLRTPLTSLIGYLQLLDNPKINDEDKLKYIRISIDKSYKLKSLIEDLFEYSKLECKHIKLEKSESNIIEIIEQSIGESFIEAQKKDMFFYKDFSTYDIKISIDSEKIGRVFENLISNSIKYGRDGTKIDIHVDEDESEVNIKIKNYMEKDEFDDIKSVFNRFYRGDVSRNSKIDGSGLGLAIAKDIIELHEGKIWAESKDNIFSINIKLKK</sequence>
<dbReference type="EMBL" id="FOOE01000030">
    <property type="protein sequence ID" value="SFG16644.1"/>
    <property type="molecule type" value="Genomic_DNA"/>
</dbReference>
<evidence type="ECO:0000256" key="7">
    <source>
        <dbReference type="ARBA" id="ARBA00022692"/>
    </source>
</evidence>
<dbReference type="Proteomes" id="UP000182135">
    <property type="component" value="Unassembled WGS sequence"/>
</dbReference>
<dbReference type="PRINTS" id="PR00344">
    <property type="entry name" value="BCTRLSENSOR"/>
</dbReference>
<keyword evidence="6" id="KW-0808">Transferase</keyword>
<dbReference type="InterPro" id="IPR005467">
    <property type="entry name" value="His_kinase_dom"/>
</dbReference>
<dbReference type="Gene3D" id="3.30.565.10">
    <property type="entry name" value="Histidine kinase-like ATPase, C-terminal domain"/>
    <property type="match status" value="1"/>
</dbReference>
<keyword evidence="8" id="KW-0547">Nucleotide-binding</keyword>
<dbReference type="GO" id="GO:0005524">
    <property type="term" value="F:ATP binding"/>
    <property type="evidence" value="ECO:0007669"/>
    <property type="project" value="UniProtKB-KW"/>
</dbReference>
<dbReference type="OrthoDB" id="9792991at2"/>
<dbReference type="InterPro" id="IPR050398">
    <property type="entry name" value="HssS/ArlS-like"/>
</dbReference>
<evidence type="ECO:0000256" key="13">
    <source>
        <dbReference type="ARBA" id="ARBA00023136"/>
    </source>
</evidence>
<keyword evidence="9" id="KW-0418">Kinase</keyword>
<evidence type="ECO:0000256" key="5">
    <source>
        <dbReference type="ARBA" id="ARBA00022553"/>
    </source>
</evidence>
<dbReference type="FunFam" id="1.10.287.130:FF:000008">
    <property type="entry name" value="Two-component sensor histidine kinase"/>
    <property type="match status" value="1"/>
</dbReference>
<dbReference type="GO" id="GO:0005886">
    <property type="term" value="C:plasma membrane"/>
    <property type="evidence" value="ECO:0007669"/>
    <property type="project" value="UniProtKB-SubCell"/>
</dbReference>
<dbReference type="PROSITE" id="PS50885">
    <property type="entry name" value="HAMP"/>
    <property type="match status" value="1"/>
</dbReference>
<dbReference type="SMART" id="SM00387">
    <property type="entry name" value="HATPase_c"/>
    <property type="match status" value="1"/>
</dbReference>
<evidence type="ECO:0000256" key="9">
    <source>
        <dbReference type="ARBA" id="ARBA00022777"/>
    </source>
</evidence>
<dbReference type="InterPro" id="IPR003661">
    <property type="entry name" value="HisK_dim/P_dom"/>
</dbReference>
<dbReference type="InterPro" id="IPR003660">
    <property type="entry name" value="HAMP_dom"/>
</dbReference>
<dbReference type="Gene3D" id="1.10.287.130">
    <property type="match status" value="1"/>
</dbReference>
<dbReference type="Gene3D" id="6.10.340.10">
    <property type="match status" value="1"/>
</dbReference>
<evidence type="ECO:0000256" key="10">
    <source>
        <dbReference type="ARBA" id="ARBA00022840"/>
    </source>
</evidence>
<comment type="subcellular location">
    <subcellularLocation>
        <location evidence="2">Cell membrane</location>
        <topology evidence="2">Multi-pass membrane protein</topology>
    </subcellularLocation>
</comment>
<dbReference type="InterPro" id="IPR003594">
    <property type="entry name" value="HATPase_dom"/>
</dbReference>
<dbReference type="SMART" id="SM00388">
    <property type="entry name" value="HisKA"/>
    <property type="match status" value="1"/>
</dbReference>
<proteinExistence type="predicted"/>
<dbReference type="PROSITE" id="PS50109">
    <property type="entry name" value="HIS_KIN"/>
    <property type="match status" value="1"/>
</dbReference>
<keyword evidence="12" id="KW-0902">Two-component regulatory system</keyword>
<keyword evidence="4" id="KW-1003">Cell membrane</keyword>
<keyword evidence="11" id="KW-1133">Transmembrane helix</keyword>
<evidence type="ECO:0000256" key="4">
    <source>
        <dbReference type="ARBA" id="ARBA00022475"/>
    </source>
</evidence>
<keyword evidence="10" id="KW-0067">ATP-binding</keyword>
<dbReference type="STRING" id="1529.SAMN04487885_13028"/>
<dbReference type="SUPFAM" id="SSF158472">
    <property type="entry name" value="HAMP domain-like"/>
    <property type="match status" value="1"/>
</dbReference>
<dbReference type="FunFam" id="3.30.565.10:FF:000013">
    <property type="entry name" value="Two-component sensor histidine kinase"/>
    <property type="match status" value="1"/>
</dbReference>
<evidence type="ECO:0000256" key="12">
    <source>
        <dbReference type="ARBA" id="ARBA00023012"/>
    </source>
</evidence>
<dbReference type="PANTHER" id="PTHR45528">
    <property type="entry name" value="SENSOR HISTIDINE KINASE CPXA"/>
    <property type="match status" value="1"/>
</dbReference>
<dbReference type="EC" id="2.7.13.3" evidence="3"/>
<dbReference type="PANTHER" id="PTHR45528:SF1">
    <property type="entry name" value="SENSOR HISTIDINE KINASE CPXA"/>
    <property type="match status" value="1"/>
</dbReference>
<dbReference type="RefSeq" id="WP_074846435.1">
    <property type="nucleotide sequence ID" value="NZ_BAAACD010000002.1"/>
</dbReference>
<dbReference type="InterPro" id="IPR004358">
    <property type="entry name" value="Sig_transdc_His_kin-like_C"/>
</dbReference>
<dbReference type="SUPFAM" id="SSF47384">
    <property type="entry name" value="Homodimeric domain of signal transducing histidine kinase"/>
    <property type="match status" value="1"/>
</dbReference>
<keyword evidence="13" id="KW-0472">Membrane</keyword>